<feature type="transmembrane region" description="Helical" evidence="12">
    <location>
        <begin position="20"/>
        <end position="40"/>
    </location>
</feature>
<keyword evidence="9 11" id="KW-0675">Receptor</keyword>
<evidence type="ECO:0000256" key="9">
    <source>
        <dbReference type="ARBA" id="ARBA00023170"/>
    </source>
</evidence>
<dbReference type="InterPro" id="IPR000276">
    <property type="entry name" value="GPCR_Rhodpsn"/>
</dbReference>
<keyword evidence="15" id="KW-1185">Reference proteome</keyword>
<dbReference type="Proteomes" id="UP000694381">
    <property type="component" value="Unassembled WGS sequence"/>
</dbReference>
<dbReference type="InterPro" id="IPR000725">
    <property type="entry name" value="Olfact_rcpt"/>
</dbReference>
<comment type="similarity">
    <text evidence="11">Belongs to the G-protein coupled receptor 1 family.</text>
</comment>
<dbReference type="KEGG" id="ngi:103748907"/>
<feature type="transmembrane region" description="Helical" evidence="12">
    <location>
        <begin position="200"/>
        <end position="226"/>
    </location>
</feature>
<dbReference type="GO" id="GO:0005886">
    <property type="term" value="C:plasma membrane"/>
    <property type="evidence" value="ECO:0007669"/>
    <property type="project" value="UniProtKB-SubCell"/>
</dbReference>
<feature type="domain" description="G-protein coupled receptors family 1 profile" evidence="13">
    <location>
        <begin position="41"/>
        <end position="290"/>
    </location>
</feature>
<evidence type="ECO:0000313" key="14">
    <source>
        <dbReference type="Ensembl" id="ENSNGAP00000002569.1"/>
    </source>
</evidence>
<dbReference type="Ensembl" id="ENSNGAT00000003074.1">
    <property type="protein sequence ID" value="ENSNGAP00000002569.1"/>
    <property type="gene ID" value="ENSNGAG00000002345.1"/>
</dbReference>
<accession>A0A8C6QID9</accession>
<evidence type="ECO:0000256" key="4">
    <source>
        <dbReference type="ARBA" id="ARBA00022692"/>
    </source>
</evidence>
<keyword evidence="4 11" id="KW-0812">Transmembrane</keyword>
<feature type="transmembrane region" description="Helical" evidence="12">
    <location>
        <begin position="100"/>
        <end position="120"/>
    </location>
</feature>
<keyword evidence="7 11" id="KW-0297">G-protein coupled receptor</keyword>
<evidence type="ECO:0000256" key="2">
    <source>
        <dbReference type="ARBA" id="ARBA00022475"/>
    </source>
</evidence>
<feature type="transmembrane region" description="Helical" evidence="12">
    <location>
        <begin position="273"/>
        <end position="292"/>
    </location>
</feature>
<dbReference type="PRINTS" id="PR00245">
    <property type="entry name" value="OLFACTORYR"/>
</dbReference>
<evidence type="ECO:0000256" key="12">
    <source>
        <dbReference type="RuleBase" id="RU363047"/>
    </source>
</evidence>
<reference evidence="14" key="2">
    <citation type="submission" date="2025-09" db="UniProtKB">
        <authorList>
            <consortium name="Ensembl"/>
        </authorList>
    </citation>
    <scope>IDENTIFICATION</scope>
</reference>
<evidence type="ECO:0000256" key="8">
    <source>
        <dbReference type="ARBA" id="ARBA00023136"/>
    </source>
</evidence>
<dbReference type="Pfam" id="PF13853">
    <property type="entry name" value="7tm_4"/>
    <property type="match status" value="1"/>
</dbReference>
<evidence type="ECO:0000259" key="13">
    <source>
        <dbReference type="PROSITE" id="PS50262"/>
    </source>
</evidence>
<dbReference type="SUPFAM" id="SSF81321">
    <property type="entry name" value="Family A G protein-coupled receptor-like"/>
    <property type="match status" value="1"/>
</dbReference>
<comment type="subcellular location">
    <subcellularLocation>
        <location evidence="1 12">Cell membrane</location>
        <topology evidence="1 12">Multi-pass membrane protein</topology>
    </subcellularLocation>
</comment>
<dbReference type="FunFam" id="1.20.1070.10:FF:000001">
    <property type="entry name" value="Olfactory receptor"/>
    <property type="match status" value="1"/>
</dbReference>
<keyword evidence="5 12" id="KW-0552">Olfaction</keyword>
<evidence type="ECO:0000256" key="7">
    <source>
        <dbReference type="ARBA" id="ARBA00023040"/>
    </source>
</evidence>
<evidence type="ECO:0000256" key="1">
    <source>
        <dbReference type="ARBA" id="ARBA00004651"/>
    </source>
</evidence>
<sequence>MWKENITDISEFILMGFPTAPWLQIVLFFIFFITYLFVLLENSIIILTVWVTGSLHKPMYYFLGTMSFLEAWYISVSVPKMLAGFLLYPNTISFLGCMTQLYFFMALACTECVLLAAMAYDRYVAICWPLRYPLMMTTGFCVQLTISSWVSGFTVSMAKVYFISRVAFCGNNVLNHFFCDVSPILKLACMNLAVAEAVDFALATVILVFPLSVTVLSYAFIISTILRIPSATGQWKAFSTCASHLTVVVIFYAAVIFVYVRPRAIASFNSNKLISAIYAVFTPMLNPIIYCLRNKEVKDAIRKTITGGQALFLRDSFC</sequence>
<keyword evidence="2 12" id="KW-1003">Cell membrane</keyword>
<dbReference type="GeneID" id="103748907"/>
<name>A0A8C6QID9_NANGA</name>
<dbReference type="Gene3D" id="1.20.1070.10">
    <property type="entry name" value="Rhodopsin 7-helix transmembrane proteins"/>
    <property type="match status" value="1"/>
</dbReference>
<dbReference type="GO" id="GO:0004984">
    <property type="term" value="F:olfactory receptor activity"/>
    <property type="evidence" value="ECO:0007669"/>
    <property type="project" value="InterPro"/>
</dbReference>
<evidence type="ECO:0000313" key="15">
    <source>
        <dbReference type="Proteomes" id="UP000694381"/>
    </source>
</evidence>
<gene>
    <name evidence="14" type="primary">LOC103748907</name>
</gene>
<evidence type="ECO:0000256" key="6">
    <source>
        <dbReference type="ARBA" id="ARBA00022989"/>
    </source>
</evidence>
<feature type="transmembrane region" description="Helical" evidence="12">
    <location>
        <begin position="60"/>
        <end position="88"/>
    </location>
</feature>
<organism evidence="14 15">
    <name type="scientific">Nannospalax galili</name>
    <name type="common">Northern Israeli blind subterranean mole rat</name>
    <name type="synonym">Spalax galili</name>
    <dbReference type="NCBI Taxonomy" id="1026970"/>
    <lineage>
        <taxon>Eukaryota</taxon>
        <taxon>Metazoa</taxon>
        <taxon>Chordata</taxon>
        <taxon>Craniata</taxon>
        <taxon>Vertebrata</taxon>
        <taxon>Euteleostomi</taxon>
        <taxon>Mammalia</taxon>
        <taxon>Eutheria</taxon>
        <taxon>Euarchontoglires</taxon>
        <taxon>Glires</taxon>
        <taxon>Rodentia</taxon>
        <taxon>Myomorpha</taxon>
        <taxon>Muroidea</taxon>
        <taxon>Spalacidae</taxon>
        <taxon>Spalacinae</taxon>
        <taxon>Nannospalax</taxon>
    </lineage>
</organism>
<dbReference type="PANTHER" id="PTHR26453">
    <property type="entry name" value="OLFACTORY RECEPTOR"/>
    <property type="match status" value="1"/>
</dbReference>
<dbReference type="PRINTS" id="PR00237">
    <property type="entry name" value="GPCRRHODOPSN"/>
</dbReference>
<dbReference type="RefSeq" id="XP_008849905.1">
    <property type="nucleotide sequence ID" value="XM_008851683.1"/>
</dbReference>
<keyword evidence="6 12" id="KW-1133">Transmembrane helix</keyword>
<keyword evidence="8 12" id="KW-0472">Membrane</keyword>
<evidence type="ECO:0000256" key="3">
    <source>
        <dbReference type="ARBA" id="ARBA00022606"/>
    </source>
</evidence>
<protein>
    <recommendedName>
        <fullName evidence="12">Olfactory receptor</fullName>
    </recommendedName>
</protein>
<dbReference type="OMA" id="CIQLTIS"/>
<dbReference type="AlphaFoldDB" id="A0A8C6QID9"/>
<dbReference type="CDD" id="cd15224">
    <property type="entry name" value="7tmA_OR6B-like"/>
    <property type="match status" value="1"/>
</dbReference>
<dbReference type="OrthoDB" id="10017003at2759"/>
<evidence type="ECO:0000256" key="11">
    <source>
        <dbReference type="RuleBase" id="RU000688"/>
    </source>
</evidence>
<keyword evidence="10 11" id="KW-0807">Transducer</keyword>
<feature type="transmembrane region" description="Helical" evidence="12">
    <location>
        <begin position="238"/>
        <end position="261"/>
    </location>
</feature>
<dbReference type="PROSITE" id="PS00237">
    <property type="entry name" value="G_PROTEIN_RECEP_F1_1"/>
    <property type="match status" value="1"/>
</dbReference>
<dbReference type="InterPro" id="IPR017452">
    <property type="entry name" value="GPCR_Rhodpsn_7TM"/>
</dbReference>
<reference evidence="14" key="1">
    <citation type="submission" date="2025-08" db="UniProtKB">
        <authorList>
            <consortium name="Ensembl"/>
        </authorList>
    </citation>
    <scope>IDENTIFICATION</scope>
</reference>
<dbReference type="GeneTree" id="ENSGT01140000282520"/>
<keyword evidence="3 12" id="KW-0716">Sensory transduction</keyword>
<proteinExistence type="inferred from homology"/>
<feature type="transmembrane region" description="Helical" evidence="12">
    <location>
        <begin position="132"/>
        <end position="150"/>
    </location>
</feature>
<dbReference type="PROSITE" id="PS50262">
    <property type="entry name" value="G_PROTEIN_RECEP_F1_2"/>
    <property type="match status" value="1"/>
</dbReference>
<evidence type="ECO:0000256" key="5">
    <source>
        <dbReference type="ARBA" id="ARBA00022725"/>
    </source>
</evidence>
<evidence type="ECO:0000256" key="10">
    <source>
        <dbReference type="ARBA" id="ARBA00023224"/>
    </source>
</evidence>
<dbReference type="GO" id="GO:0004930">
    <property type="term" value="F:G protein-coupled receptor activity"/>
    <property type="evidence" value="ECO:0007669"/>
    <property type="project" value="UniProtKB-KW"/>
</dbReference>